<feature type="region of interest" description="Disordered" evidence="1">
    <location>
        <begin position="636"/>
        <end position="662"/>
    </location>
</feature>
<comment type="caution">
    <text evidence="3">The sequence shown here is derived from an EMBL/GenBank/DDBJ whole genome shotgun (WGS) entry which is preliminary data.</text>
</comment>
<evidence type="ECO:0000313" key="4">
    <source>
        <dbReference type="Proteomes" id="UP001295423"/>
    </source>
</evidence>
<feature type="domain" description="DUF6824" evidence="2">
    <location>
        <begin position="80"/>
        <end position="165"/>
    </location>
</feature>
<feature type="compositionally biased region" description="Pro residues" evidence="1">
    <location>
        <begin position="318"/>
        <end position="327"/>
    </location>
</feature>
<feature type="compositionally biased region" description="Basic and acidic residues" evidence="1">
    <location>
        <begin position="152"/>
        <end position="192"/>
    </location>
</feature>
<feature type="region of interest" description="Disordered" evidence="1">
    <location>
        <begin position="378"/>
        <end position="420"/>
    </location>
</feature>
<dbReference type="AlphaFoldDB" id="A0AAD2FLT2"/>
<protein>
    <recommendedName>
        <fullName evidence="2">DUF6824 domain-containing protein</fullName>
    </recommendedName>
</protein>
<feature type="compositionally biased region" description="Polar residues" evidence="1">
    <location>
        <begin position="650"/>
        <end position="662"/>
    </location>
</feature>
<feature type="compositionally biased region" description="Basic and acidic residues" evidence="1">
    <location>
        <begin position="481"/>
        <end position="495"/>
    </location>
</feature>
<feature type="region of interest" description="Disordered" evidence="1">
    <location>
        <begin position="1"/>
        <end position="97"/>
    </location>
</feature>
<accession>A0AAD2FLT2</accession>
<feature type="region of interest" description="Disordered" evidence="1">
    <location>
        <begin position="481"/>
        <end position="508"/>
    </location>
</feature>
<evidence type="ECO:0000259" key="2">
    <source>
        <dbReference type="Pfam" id="PF20710"/>
    </source>
</evidence>
<feature type="compositionally biased region" description="Polar residues" evidence="1">
    <location>
        <begin position="333"/>
        <end position="343"/>
    </location>
</feature>
<feature type="compositionally biased region" description="Basic and acidic residues" evidence="1">
    <location>
        <begin position="24"/>
        <end position="63"/>
    </location>
</feature>
<keyword evidence="4" id="KW-1185">Reference proteome</keyword>
<reference evidence="3" key="1">
    <citation type="submission" date="2023-08" db="EMBL/GenBank/DDBJ databases">
        <authorList>
            <person name="Audoor S."/>
            <person name="Bilcke G."/>
        </authorList>
    </citation>
    <scope>NUCLEOTIDE SEQUENCE</scope>
</reference>
<feature type="compositionally biased region" description="Low complexity" evidence="1">
    <location>
        <begin position="248"/>
        <end position="270"/>
    </location>
</feature>
<feature type="region of interest" description="Disordered" evidence="1">
    <location>
        <begin position="234"/>
        <end position="363"/>
    </location>
</feature>
<organism evidence="3 4">
    <name type="scientific">Cylindrotheca closterium</name>
    <dbReference type="NCBI Taxonomy" id="2856"/>
    <lineage>
        <taxon>Eukaryota</taxon>
        <taxon>Sar</taxon>
        <taxon>Stramenopiles</taxon>
        <taxon>Ochrophyta</taxon>
        <taxon>Bacillariophyta</taxon>
        <taxon>Bacillariophyceae</taxon>
        <taxon>Bacillariophycidae</taxon>
        <taxon>Bacillariales</taxon>
        <taxon>Bacillariaceae</taxon>
        <taxon>Cylindrotheca</taxon>
    </lineage>
</organism>
<feature type="compositionally biased region" description="Basic and acidic residues" evidence="1">
    <location>
        <begin position="202"/>
        <end position="211"/>
    </location>
</feature>
<evidence type="ECO:0000313" key="3">
    <source>
        <dbReference type="EMBL" id="CAJ1942764.1"/>
    </source>
</evidence>
<dbReference type="Pfam" id="PF20710">
    <property type="entry name" value="DUF6824"/>
    <property type="match status" value="1"/>
</dbReference>
<evidence type="ECO:0000256" key="1">
    <source>
        <dbReference type="SAM" id="MobiDB-lite"/>
    </source>
</evidence>
<feature type="region of interest" description="Disordered" evidence="1">
    <location>
        <begin position="152"/>
        <end position="211"/>
    </location>
</feature>
<feature type="compositionally biased region" description="Polar residues" evidence="1">
    <location>
        <begin position="408"/>
        <end position="420"/>
    </location>
</feature>
<dbReference type="InterPro" id="IPR049227">
    <property type="entry name" value="DUF6824"/>
</dbReference>
<sequence length="662" mass="72906">MSDDKSTKESETTEVKTEGVTASEPKKESEASVKGDEPMTEVKKEEDAKTAEEDRKKKEELKKKYANWPLKGIKDPHENDVMYGRGGGTNHHSGNKQYRKMVEDRKLEYVNSKRLDKPLVALEIIRIWRGQVPPGRFLKLDEKTGLWNDVGDKKAREKTSQALREKAPLIRKQQEDEKGEDEKSPKAADAKVTRFAAGTKTESSKAEKPVLARDHSLGREYLQDGEAVSVEGFSWRDPFLADSGKRTPSFGSAASPMAAPAAPGAYPPAGRHSSSGSLGIAPPHHGGPPPPPDYYGRVGSNQLREYSTGRIESWGSFPYPPPPPPPAVHGLTHQRSGSWTYNQTPPPAMPGHQRSGSWGGREHSLAFNPLIGASVALPADQRAFEPRPGPPQQYWATGQYRSPPRQLSPANSTPSPKPTYNVNMDIARTWSGGAEGNPRPGWVDQQNKPMAYSQPVPVPGAGDISPMRNNAGYMPKPQMVKRDTSHQAESSETKHQVKRAALNRDNSMASNRLKAQYMPEYYNGQFNSDHEVKKLSDNLEQSQLSPKRSEPPVAPKPESLKDSNRLTTLDINELMAKPEPLSTRTTTMEALGIDLENEPMFDSPIEGGSNIPRPNVMTTDNRLTTTEIYDLVNADPADLVKGSDGPPPLNQESVADNWLTQS</sequence>
<gene>
    <name evidence="3" type="ORF">CYCCA115_LOCUS8110</name>
</gene>
<name>A0AAD2FLT2_9STRA</name>
<dbReference type="EMBL" id="CAKOGP040001112">
    <property type="protein sequence ID" value="CAJ1942764.1"/>
    <property type="molecule type" value="Genomic_DNA"/>
</dbReference>
<feature type="compositionally biased region" description="Basic and acidic residues" evidence="1">
    <location>
        <begin position="1"/>
        <end position="17"/>
    </location>
</feature>
<dbReference type="Proteomes" id="UP001295423">
    <property type="component" value="Unassembled WGS sequence"/>
</dbReference>
<feature type="region of interest" description="Disordered" evidence="1">
    <location>
        <begin position="538"/>
        <end position="565"/>
    </location>
</feature>
<proteinExistence type="predicted"/>